<dbReference type="Pfam" id="PF03432">
    <property type="entry name" value="Relaxase"/>
    <property type="match status" value="1"/>
</dbReference>
<dbReference type="AlphaFoldDB" id="A0A934U127"/>
<keyword evidence="3" id="KW-1185">Reference proteome</keyword>
<organism evidence="2 3">
    <name type="scientific">Ruminococcus difficilis</name>
    <dbReference type="NCBI Taxonomy" id="2763069"/>
    <lineage>
        <taxon>Bacteria</taxon>
        <taxon>Bacillati</taxon>
        <taxon>Bacillota</taxon>
        <taxon>Clostridia</taxon>
        <taxon>Eubacteriales</taxon>
        <taxon>Oscillospiraceae</taxon>
        <taxon>Ruminococcus</taxon>
    </lineage>
</organism>
<name>A0A934U127_9FIRM</name>
<accession>A0A934U127</accession>
<comment type="caution">
    <text evidence="2">The sequence shown here is derived from an EMBL/GenBank/DDBJ whole genome shotgun (WGS) entry which is preliminary data.</text>
</comment>
<reference evidence="2" key="1">
    <citation type="submission" date="2021-01" db="EMBL/GenBank/DDBJ databases">
        <title>Genome public.</title>
        <authorList>
            <person name="Liu C."/>
            <person name="Sun Q."/>
        </authorList>
    </citation>
    <scope>NUCLEOTIDE SEQUENCE</scope>
    <source>
        <strain evidence="2">M6</strain>
    </source>
</reference>
<proteinExistence type="predicted"/>
<sequence length="457" mass="54037">MAISKLWTVRDNLWKVLDYAANPNKTFNPKFSDEQYQALADVLSYAKDEEKTEQQFFVQGINCNPAIARQQFIEVKERFGKTDGIQAYHGYLSFKEQDITPDQAQAIGMEFAQRVWGKRFQVLVTTHLNTQHLHCHFVLNSISFVDGKRCQDTSWFKFRHIADEICQEHGLYYNPNPKRNVLTDYHITEKEKAGMPTRYSLLREAIDTAIEHSGSLKEFEKNLQKLGYQYQLSESRKYWTVTPVGRKKPIRLINLGENYSNAAIRQRLLENSSRLDLKPFHPQTVVIRQYHLPTREDRIKKRGGLYGMYLYYCYRLGYLPKYKIKQNTARLHYLLREDLMKLDKLTAETTLLGRENIQSVEQLVIYKGSVENEIKTLTEDRAQLYRQRRMKAFEAKRPEIKAKISSLTDKLWKLRKELRLCDDVLERSDEIRHNLEQVIAEEEKTQGKEARSYDQWR</sequence>
<dbReference type="InterPro" id="IPR005094">
    <property type="entry name" value="Endonuclease_MobA/VirD2"/>
</dbReference>
<evidence type="ECO:0000259" key="1">
    <source>
        <dbReference type="Pfam" id="PF03432"/>
    </source>
</evidence>
<evidence type="ECO:0000313" key="3">
    <source>
        <dbReference type="Proteomes" id="UP000633365"/>
    </source>
</evidence>
<dbReference type="Proteomes" id="UP000633365">
    <property type="component" value="Unassembled WGS sequence"/>
</dbReference>
<gene>
    <name evidence="2" type="ORF">JKK62_00960</name>
</gene>
<feature type="domain" description="MobA/VirD2-like nuclease" evidence="1">
    <location>
        <begin position="45"/>
        <end position="171"/>
    </location>
</feature>
<evidence type="ECO:0000313" key="2">
    <source>
        <dbReference type="EMBL" id="MBK6087239.1"/>
    </source>
</evidence>
<protein>
    <submittedName>
        <fullName evidence="2">Relaxase/mobilization nuclease domain-containing protein</fullName>
    </submittedName>
</protein>
<dbReference type="EMBL" id="JAEQMG010000013">
    <property type="protein sequence ID" value="MBK6087239.1"/>
    <property type="molecule type" value="Genomic_DNA"/>
</dbReference>